<dbReference type="SUPFAM" id="SSF81324">
    <property type="entry name" value="Voltage-gated potassium channels"/>
    <property type="match status" value="1"/>
</dbReference>
<name>A0A7S0W437_9CRYP</name>
<dbReference type="InterPro" id="IPR005821">
    <property type="entry name" value="Ion_trans_dom"/>
</dbReference>
<feature type="transmembrane region" description="Helical" evidence="13">
    <location>
        <begin position="108"/>
        <end position="126"/>
    </location>
</feature>
<comment type="subcellular location">
    <subcellularLocation>
        <location evidence="1">Membrane</location>
        <topology evidence="1">Multi-pass membrane protein</topology>
    </subcellularLocation>
</comment>
<keyword evidence="9" id="KW-0406">Ion transport</keyword>
<keyword evidence="2" id="KW-0813">Transport</keyword>
<dbReference type="InterPro" id="IPR027359">
    <property type="entry name" value="Volt_channel_dom_sf"/>
</dbReference>
<keyword evidence="4 13" id="KW-0812">Transmembrane</keyword>
<evidence type="ECO:0000256" key="13">
    <source>
        <dbReference type="SAM" id="Phobius"/>
    </source>
</evidence>
<evidence type="ECO:0000256" key="9">
    <source>
        <dbReference type="ARBA" id="ARBA00023065"/>
    </source>
</evidence>
<dbReference type="AlphaFoldDB" id="A0A7S0W437"/>
<feature type="region of interest" description="Disordered" evidence="12">
    <location>
        <begin position="440"/>
        <end position="507"/>
    </location>
</feature>
<evidence type="ECO:0000313" key="15">
    <source>
        <dbReference type="EMBL" id="CAD8805139.1"/>
    </source>
</evidence>
<dbReference type="Pfam" id="PF00520">
    <property type="entry name" value="Ion_trans"/>
    <property type="match status" value="1"/>
</dbReference>
<evidence type="ECO:0000256" key="3">
    <source>
        <dbReference type="ARBA" id="ARBA00022538"/>
    </source>
</evidence>
<evidence type="ECO:0000259" key="14">
    <source>
        <dbReference type="Pfam" id="PF00520"/>
    </source>
</evidence>
<feature type="transmembrane region" description="Helical" evidence="13">
    <location>
        <begin position="237"/>
        <end position="259"/>
    </location>
</feature>
<keyword evidence="3" id="KW-0633">Potassium transport</keyword>
<keyword evidence="11" id="KW-0407">Ion channel</keyword>
<evidence type="ECO:0000256" key="6">
    <source>
        <dbReference type="ARBA" id="ARBA00022882"/>
    </source>
</evidence>
<dbReference type="Gene3D" id="1.10.287.70">
    <property type="match status" value="1"/>
</dbReference>
<accession>A0A7S0W437</accession>
<feature type="region of interest" description="Disordered" evidence="12">
    <location>
        <begin position="1"/>
        <end position="50"/>
    </location>
</feature>
<reference evidence="15" key="1">
    <citation type="submission" date="2021-01" db="EMBL/GenBank/DDBJ databases">
        <authorList>
            <person name="Corre E."/>
            <person name="Pelletier E."/>
            <person name="Niang G."/>
            <person name="Scheremetjew M."/>
            <person name="Finn R."/>
            <person name="Kale V."/>
            <person name="Holt S."/>
            <person name="Cochrane G."/>
            <person name="Meng A."/>
            <person name="Brown T."/>
            <person name="Cohen L."/>
        </authorList>
    </citation>
    <scope>NUCLEOTIDE SEQUENCE</scope>
    <source>
        <strain evidence="15">CCMP443</strain>
    </source>
</reference>
<feature type="transmembrane region" description="Helical" evidence="13">
    <location>
        <begin position="77"/>
        <end position="96"/>
    </location>
</feature>
<evidence type="ECO:0000256" key="4">
    <source>
        <dbReference type="ARBA" id="ARBA00022692"/>
    </source>
</evidence>
<dbReference type="PRINTS" id="PR00169">
    <property type="entry name" value="KCHANNEL"/>
</dbReference>
<evidence type="ECO:0000256" key="8">
    <source>
        <dbReference type="ARBA" id="ARBA00022989"/>
    </source>
</evidence>
<dbReference type="PANTHER" id="PTHR11537">
    <property type="entry name" value="VOLTAGE-GATED POTASSIUM CHANNEL"/>
    <property type="match status" value="1"/>
</dbReference>
<protein>
    <recommendedName>
        <fullName evidence="14">Ion transport domain-containing protein</fullName>
    </recommendedName>
</protein>
<evidence type="ECO:0000256" key="1">
    <source>
        <dbReference type="ARBA" id="ARBA00004141"/>
    </source>
</evidence>
<keyword evidence="8 13" id="KW-1133">Transmembrane helix</keyword>
<evidence type="ECO:0000256" key="12">
    <source>
        <dbReference type="SAM" id="MobiDB-lite"/>
    </source>
</evidence>
<sequence>MLAGAATMSRAQSRQDVGGENGPTAKHRAQEEQARRAAVSENRRLHQGTGESGLNLTVRQRVWYTMENPNYSTGAKIWSTLVMATILVSSASFITLSLPEFYQEPPTIFYVLEVVCVIIFTIEYVIRLVAMPTFEKEVAEDGATDTPDKVETWGAYLRVRLVFMRQTMNMVDLMAILPFYIEEIVSLTNPGGGDSGASSLAVIRIIRIARVFRLLKLGKHNEGLEILVQTMQASWSFLVSVMFLVVILQVLFGSLIFYAETSSLDCVQSFSCMGGPDDGRECTLLELPVVGADRQLTDETVFEQWSSSVFASKTASGQPPTENGTIPVVRLPLSSRADPLQCQGEDSRCESVGNICFMADGSVTLFNSIPITMWWALVTMCCVGFGDLRPVTTLGQFIGACTAITGVIVLAMPTTVIGTNFSDIYDSYYEAKEFKEQEEDARAAKALKDGDEGNAKERGSIFADERSSNDSGSETRDDFENSFFESAQDKEKEETQDRVMRKELQKSKERDDEVLDMIKKWNIDMAVDQSEWEQLRARALLAGMIKMEELGDNAGA</sequence>
<feature type="compositionally biased region" description="Basic and acidic residues" evidence="12">
    <location>
        <begin position="440"/>
        <end position="479"/>
    </location>
</feature>
<keyword evidence="6" id="KW-0851">Voltage-gated channel</keyword>
<gene>
    <name evidence="15" type="ORF">HTEP1355_LOCUS18818</name>
</gene>
<evidence type="ECO:0000256" key="11">
    <source>
        <dbReference type="ARBA" id="ARBA00023303"/>
    </source>
</evidence>
<proteinExistence type="predicted"/>
<dbReference type="InterPro" id="IPR028325">
    <property type="entry name" value="VG_K_chnl"/>
</dbReference>
<dbReference type="Gene3D" id="1.20.120.350">
    <property type="entry name" value="Voltage-gated potassium channels. Chain C"/>
    <property type="match status" value="1"/>
</dbReference>
<dbReference type="GO" id="GO:0005249">
    <property type="term" value="F:voltage-gated potassium channel activity"/>
    <property type="evidence" value="ECO:0007669"/>
    <property type="project" value="InterPro"/>
</dbReference>
<dbReference type="GO" id="GO:0008076">
    <property type="term" value="C:voltage-gated potassium channel complex"/>
    <property type="evidence" value="ECO:0007669"/>
    <property type="project" value="InterPro"/>
</dbReference>
<keyword evidence="7" id="KW-0630">Potassium</keyword>
<organism evidence="15">
    <name type="scientific">Hemiselmis tepida</name>
    <dbReference type="NCBI Taxonomy" id="464990"/>
    <lineage>
        <taxon>Eukaryota</taxon>
        <taxon>Cryptophyceae</taxon>
        <taxon>Cryptomonadales</taxon>
        <taxon>Hemiselmidaceae</taxon>
        <taxon>Hemiselmis</taxon>
    </lineage>
</organism>
<keyword evidence="10 13" id="KW-0472">Membrane</keyword>
<evidence type="ECO:0000256" key="7">
    <source>
        <dbReference type="ARBA" id="ARBA00022958"/>
    </source>
</evidence>
<evidence type="ECO:0000256" key="10">
    <source>
        <dbReference type="ARBA" id="ARBA00023136"/>
    </source>
</evidence>
<dbReference type="EMBL" id="HBFN01032514">
    <property type="protein sequence ID" value="CAD8805139.1"/>
    <property type="molecule type" value="Transcribed_RNA"/>
</dbReference>
<evidence type="ECO:0000256" key="2">
    <source>
        <dbReference type="ARBA" id="ARBA00022448"/>
    </source>
</evidence>
<keyword evidence="5" id="KW-0631">Potassium channel</keyword>
<dbReference type="PANTHER" id="PTHR11537:SF254">
    <property type="entry name" value="POTASSIUM VOLTAGE-GATED CHANNEL PROTEIN SHAB"/>
    <property type="match status" value="1"/>
</dbReference>
<feature type="domain" description="Ion transport" evidence="14">
    <location>
        <begin position="76"/>
        <end position="426"/>
    </location>
</feature>
<dbReference type="GO" id="GO:0001508">
    <property type="term" value="P:action potential"/>
    <property type="evidence" value="ECO:0007669"/>
    <property type="project" value="TreeGrafter"/>
</dbReference>
<evidence type="ECO:0000256" key="5">
    <source>
        <dbReference type="ARBA" id="ARBA00022826"/>
    </source>
</evidence>
<feature type="compositionally biased region" description="Basic and acidic residues" evidence="12">
    <location>
        <begin position="487"/>
        <end position="507"/>
    </location>
</feature>